<gene>
    <name evidence="2" type="ORF">Glove_557g33</name>
</gene>
<accession>A0A397GAU3</accession>
<feature type="compositionally biased region" description="Basic and acidic residues" evidence="1">
    <location>
        <begin position="319"/>
        <end position="331"/>
    </location>
</feature>
<feature type="region of interest" description="Disordered" evidence="1">
    <location>
        <begin position="116"/>
        <end position="135"/>
    </location>
</feature>
<sequence length="767" mass="90194">MIKIDPSEWTDKKYILWVKNANQRKKKLWDTKNTEQTQWKKFQEETEEEIRRNVITDQSVEKSIDKQLEHNQTNYNPYKKSKWEEEYKPKEEISEITLKRIIQEITEEELEEIINNTARNKAPGPTHLKRNNKKKFTTLRLDFESRDSTTETQGMGGKSRFCKTNNSNGNSKENIDKNNHNTNRKGNRRNKRNLTKQLSRPTRRLYTIPNNNAKQPNRRCARKKQGNLTTIPRHQESLRFSRPTFSAAVITEYGLTDPYHIERGVKQGDTISSLLWIHNRRENNKRPKKSTKRRKNSRNSSSNGIYRQYSINSKKQRRNDKNNTNRKEKPKPNGGNPIRKPNHQLQQKQRYLGVWVQVDGKKIHQQKLMGKKINYTLAIIRKTRTTDKQCRYIINHILIPQLEYLATDHIPPESWLNKQDRKIRTAFKHKCNLAKNLTKELTINLYTEEQQKSESNRYNSAREIGKKYNITIKNQYKTEIPKVPIGGVVTIEQIINDSKYYLTKGKYPGKELYWYKIFEEKLMEVEFEFAQQYNYVNTFNPLEKHYTQINNDNNNFKSPLHPCENCNLLTELTSTENNTNKGKTKADNNHLIRIKTDEHPTYHLNLRQIRMKPNERMNTNNKGLIPKLNQSPESLLNFCKQKTITDQIISQQNTKMTNQTKLIEYLSRQTQEITNIKNIIIQRKIISLEAFTNGSIVIKPNQENDEEILTLNGKIEGPPSSTRAELAAIAILLDIILNQVNRVKINTDSEAAIAAISNFIEPRKRKK</sequence>
<feature type="compositionally biased region" description="Basic residues" evidence="1">
    <location>
        <begin position="286"/>
        <end position="297"/>
    </location>
</feature>
<dbReference type="Proteomes" id="UP000266861">
    <property type="component" value="Unassembled WGS sequence"/>
</dbReference>
<feature type="compositionally biased region" description="Basic residues" evidence="1">
    <location>
        <begin position="182"/>
        <end position="194"/>
    </location>
</feature>
<evidence type="ECO:0000313" key="2">
    <source>
        <dbReference type="EMBL" id="RHZ48145.1"/>
    </source>
</evidence>
<dbReference type="Gene3D" id="3.30.420.10">
    <property type="entry name" value="Ribonuclease H-like superfamily/Ribonuclease H"/>
    <property type="match status" value="1"/>
</dbReference>
<dbReference type="EMBL" id="PQFF01000474">
    <property type="protein sequence ID" value="RHZ48145.1"/>
    <property type="molecule type" value="Genomic_DNA"/>
</dbReference>
<comment type="caution">
    <text evidence="2">The sequence shown here is derived from an EMBL/GenBank/DDBJ whole genome shotgun (WGS) entry which is preliminary data.</text>
</comment>
<keyword evidence="3" id="KW-1185">Reference proteome</keyword>
<organism evidence="2 3">
    <name type="scientific">Diversispora epigaea</name>
    <dbReference type="NCBI Taxonomy" id="1348612"/>
    <lineage>
        <taxon>Eukaryota</taxon>
        <taxon>Fungi</taxon>
        <taxon>Fungi incertae sedis</taxon>
        <taxon>Mucoromycota</taxon>
        <taxon>Glomeromycotina</taxon>
        <taxon>Glomeromycetes</taxon>
        <taxon>Diversisporales</taxon>
        <taxon>Diversisporaceae</taxon>
        <taxon>Diversispora</taxon>
    </lineage>
</organism>
<dbReference type="AlphaFoldDB" id="A0A397GAU3"/>
<dbReference type="InterPro" id="IPR036397">
    <property type="entry name" value="RNaseH_sf"/>
</dbReference>
<reference evidence="2 3" key="1">
    <citation type="submission" date="2018-08" db="EMBL/GenBank/DDBJ databases">
        <title>Genome and evolution of the arbuscular mycorrhizal fungus Diversispora epigaea (formerly Glomus versiforme) and its bacterial endosymbionts.</title>
        <authorList>
            <person name="Sun X."/>
            <person name="Fei Z."/>
            <person name="Harrison M."/>
        </authorList>
    </citation>
    <scope>NUCLEOTIDE SEQUENCE [LARGE SCALE GENOMIC DNA]</scope>
    <source>
        <strain evidence="2 3">IT104</strain>
    </source>
</reference>
<proteinExistence type="predicted"/>
<dbReference type="GO" id="GO:0003676">
    <property type="term" value="F:nucleic acid binding"/>
    <property type="evidence" value="ECO:0007669"/>
    <property type="project" value="InterPro"/>
</dbReference>
<feature type="compositionally biased region" description="Polar residues" evidence="1">
    <location>
        <begin position="162"/>
        <end position="172"/>
    </location>
</feature>
<feature type="compositionally biased region" description="Basic residues" evidence="1">
    <location>
        <begin position="216"/>
        <end position="225"/>
    </location>
</feature>
<evidence type="ECO:0000256" key="1">
    <source>
        <dbReference type="SAM" id="MobiDB-lite"/>
    </source>
</evidence>
<protein>
    <submittedName>
        <fullName evidence="2">Uncharacterized protein</fullName>
    </submittedName>
</protein>
<evidence type="ECO:0000313" key="3">
    <source>
        <dbReference type="Proteomes" id="UP000266861"/>
    </source>
</evidence>
<feature type="region of interest" description="Disordered" evidence="1">
    <location>
        <begin position="141"/>
        <end position="235"/>
    </location>
</feature>
<name>A0A397GAU3_9GLOM</name>
<feature type="region of interest" description="Disordered" evidence="1">
    <location>
        <begin position="278"/>
        <end position="344"/>
    </location>
</feature>